<evidence type="ECO:0000256" key="4">
    <source>
        <dbReference type="ARBA" id="ARBA00022806"/>
    </source>
</evidence>
<keyword evidence="5" id="KW-0067">ATP-binding</keyword>
<dbReference type="InterPro" id="IPR014001">
    <property type="entry name" value="Helicase_ATP-bd"/>
</dbReference>
<evidence type="ECO:0000313" key="13">
    <source>
        <dbReference type="Proteomes" id="UP000280307"/>
    </source>
</evidence>
<dbReference type="Gene3D" id="3.30.1370.10">
    <property type="entry name" value="K Homology domain, type 1"/>
    <property type="match status" value="1"/>
</dbReference>
<dbReference type="InterPro" id="IPR004088">
    <property type="entry name" value="KH_dom_type_1"/>
</dbReference>
<dbReference type="Proteomes" id="UP000280307">
    <property type="component" value="Unassembled WGS sequence"/>
</dbReference>
<dbReference type="CDD" id="cd18791">
    <property type="entry name" value="SF2_C_RHA"/>
    <property type="match status" value="1"/>
</dbReference>
<dbReference type="SUPFAM" id="SSF52540">
    <property type="entry name" value="P-loop containing nucleoside triphosphate hydrolases"/>
    <property type="match status" value="1"/>
</dbReference>
<keyword evidence="6 8" id="KW-0694">RNA-binding</keyword>
<evidence type="ECO:0000256" key="7">
    <source>
        <dbReference type="ARBA" id="ARBA00023187"/>
    </source>
</evidence>
<evidence type="ECO:0000256" key="6">
    <source>
        <dbReference type="ARBA" id="ARBA00022884"/>
    </source>
</evidence>
<dbReference type="PANTHER" id="PTHR18934">
    <property type="entry name" value="ATP-DEPENDENT RNA HELICASE"/>
    <property type="match status" value="1"/>
</dbReference>
<feature type="domain" description="Helicase ATP-binding" evidence="10">
    <location>
        <begin position="109"/>
        <end position="295"/>
    </location>
</feature>
<dbReference type="InterPro" id="IPR004087">
    <property type="entry name" value="KH_dom"/>
</dbReference>
<dbReference type="InterPro" id="IPR001650">
    <property type="entry name" value="Helicase_C-like"/>
</dbReference>
<keyword evidence="4" id="KW-0347">Helicase</keyword>
<dbReference type="Gene3D" id="3.40.50.300">
    <property type="entry name" value="P-loop containing nucleotide triphosphate hydrolases"/>
    <property type="match status" value="2"/>
</dbReference>
<dbReference type="InterPro" id="IPR027417">
    <property type="entry name" value="P-loop_NTPase"/>
</dbReference>
<dbReference type="InterPro" id="IPR003029">
    <property type="entry name" value="S1_domain"/>
</dbReference>
<gene>
    <name evidence="12" type="ORF">EI684_19130</name>
</gene>
<evidence type="ECO:0000256" key="1">
    <source>
        <dbReference type="ARBA" id="ARBA00008792"/>
    </source>
</evidence>
<dbReference type="InterPro" id="IPR036612">
    <property type="entry name" value="KH_dom_type_1_sf"/>
</dbReference>
<comment type="similarity">
    <text evidence="1">Belongs to the DEAD box helicase family. DEAH subfamily.</text>
</comment>
<keyword evidence="3" id="KW-0378">Hydrolase</keyword>
<dbReference type="InterPro" id="IPR002464">
    <property type="entry name" value="DNA/RNA_helicase_DEAH_CS"/>
</dbReference>
<evidence type="ECO:0008006" key="14">
    <source>
        <dbReference type="Google" id="ProtNLM"/>
    </source>
</evidence>
<proteinExistence type="inferred from homology"/>
<dbReference type="GO" id="GO:0004386">
    <property type="term" value="F:helicase activity"/>
    <property type="evidence" value="ECO:0007669"/>
    <property type="project" value="UniProtKB-KW"/>
</dbReference>
<dbReference type="PROSITE" id="PS00690">
    <property type="entry name" value="DEAH_ATP_HELICASE"/>
    <property type="match status" value="1"/>
</dbReference>
<evidence type="ECO:0000256" key="9">
    <source>
        <dbReference type="SAM" id="MobiDB-lite"/>
    </source>
</evidence>
<evidence type="ECO:0000259" key="11">
    <source>
        <dbReference type="PROSITE" id="PS51194"/>
    </source>
</evidence>
<organism evidence="12 13">
    <name type="scientific">Candidatus Viridilinea halotolerans</name>
    <dbReference type="NCBI Taxonomy" id="2491704"/>
    <lineage>
        <taxon>Bacteria</taxon>
        <taxon>Bacillati</taxon>
        <taxon>Chloroflexota</taxon>
        <taxon>Chloroflexia</taxon>
        <taxon>Chloroflexales</taxon>
        <taxon>Chloroflexineae</taxon>
        <taxon>Oscillochloridaceae</taxon>
        <taxon>Candidatus Viridilinea</taxon>
    </lineage>
</organism>
<dbReference type="SMART" id="SM00487">
    <property type="entry name" value="DEXDc"/>
    <property type="match status" value="1"/>
</dbReference>
<dbReference type="GO" id="GO:0003723">
    <property type="term" value="F:RNA binding"/>
    <property type="evidence" value="ECO:0007669"/>
    <property type="project" value="UniProtKB-UniRule"/>
</dbReference>
<dbReference type="SMART" id="SM00490">
    <property type="entry name" value="HELICc"/>
    <property type="match status" value="1"/>
</dbReference>
<feature type="domain" description="Helicase C-terminal" evidence="11">
    <location>
        <begin position="355"/>
        <end position="537"/>
    </location>
</feature>
<dbReference type="SMART" id="SM00316">
    <property type="entry name" value="S1"/>
    <property type="match status" value="2"/>
</dbReference>
<dbReference type="SUPFAM" id="SSF54791">
    <property type="entry name" value="Eukaryotic type KH-domain (KH-domain type I)"/>
    <property type="match status" value="1"/>
</dbReference>
<dbReference type="GO" id="GO:0016787">
    <property type="term" value="F:hydrolase activity"/>
    <property type="evidence" value="ECO:0007669"/>
    <property type="project" value="UniProtKB-KW"/>
</dbReference>
<dbReference type="PROSITE" id="PS51192">
    <property type="entry name" value="HELICASE_ATP_BIND_1"/>
    <property type="match status" value="1"/>
</dbReference>
<dbReference type="CDD" id="cd17917">
    <property type="entry name" value="DEXHc_RHA-like"/>
    <property type="match status" value="1"/>
</dbReference>
<dbReference type="Pfam" id="PF00271">
    <property type="entry name" value="Helicase_C"/>
    <property type="match status" value="1"/>
</dbReference>
<evidence type="ECO:0000256" key="8">
    <source>
        <dbReference type="PROSITE-ProRule" id="PRU00117"/>
    </source>
</evidence>
<name>A0A426TSV0_9CHLR</name>
<dbReference type="Pfam" id="PF00013">
    <property type="entry name" value="KH_1"/>
    <property type="match status" value="1"/>
</dbReference>
<dbReference type="SMART" id="SM00322">
    <property type="entry name" value="KH"/>
    <property type="match status" value="2"/>
</dbReference>
<protein>
    <recommendedName>
        <fullName evidence="14">DEAD/DEAH box helicase</fullName>
    </recommendedName>
</protein>
<evidence type="ECO:0000313" key="12">
    <source>
        <dbReference type="EMBL" id="RRR67337.1"/>
    </source>
</evidence>
<dbReference type="InterPro" id="IPR012340">
    <property type="entry name" value="NA-bd_OB-fold"/>
</dbReference>
<dbReference type="Gene3D" id="1.20.120.1080">
    <property type="match status" value="1"/>
</dbReference>
<reference evidence="12 13" key="1">
    <citation type="submission" date="2018-12" db="EMBL/GenBank/DDBJ databases">
        <title>Genome Sequence of Candidatus Viridilinea halotolerans isolated from saline sulfide-rich spring.</title>
        <authorList>
            <person name="Grouzdev D.S."/>
            <person name="Burganskaya E.I."/>
            <person name="Krutkina M.S."/>
            <person name="Sukhacheva M.V."/>
            <person name="Gorlenko V.M."/>
        </authorList>
    </citation>
    <scope>NUCLEOTIDE SEQUENCE [LARGE SCALE GENOMIC DNA]</scope>
    <source>
        <strain evidence="12">Chok-6</strain>
    </source>
</reference>
<dbReference type="PANTHER" id="PTHR18934:SF99">
    <property type="entry name" value="ATP-DEPENDENT RNA HELICASE DHX37-RELATED"/>
    <property type="match status" value="1"/>
</dbReference>
<accession>A0A426TSV0</accession>
<dbReference type="SMART" id="SM00847">
    <property type="entry name" value="HA2"/>
    <property type="match status" value="1"/>
</dbReference>
<keyword evidence="7" id="KW-0508">mRNA splicing</keyword>
<keyword evidence="7" id="KW-0507">mRNA processing</keyword>
<dbReference type="PROSITE" id="PS50084">
    <property type="entry name" value="KH_TYPE_1"/>
    <property type="match status" value="1"/>
</dbReference>
<dbReference type="CDD" id="cd00105">
    <property type="entry name" value="KH-I"/>
    <property type="match status" value="1"/>
</dbReference>
<dbReference type="Pfam" id="PF00270">
    <property type="entry name" value="DEAD"/>
    <property type="match status" value="1"/>
</dbReference>
<dbReference type="SUPFAM" id="SSF50249">
    <property type="entry name" value="Nucleic acid-binding proteins"/>
    <property type="match status" value="1"/>
</dbReference>
<evidence type="ECO:0000256" key="5">
    <source>
        <dbReference type="ARBA" id="ARBA00022840"/>
    </source>
</evidence>
<dbReference type="InterPro" id="IPR011545">
    <property type="entry name" value="DEAD/DEAH_box_helicase_dom"/>
</dbReference>
<dbReference type="InterPro" id="IPR007502">
    <property type="entry name" value="Helicase-assoc_dom"/>
</dbReference>
<dbReference type="PROSITE" id="PS51194">
    <property type="entry name" value="HELICASE_CTER"/>
    <property type="match status" value="1"/>
</dbReference>
<feature type="region of interest" description="Disordered" evidence="9">
    <location>
        <begin position="1397"/>
        <end position="1439"/>
    </location>
</feature>
<sequence>MAREWFTACPDCGRTFGFADAVLQRAEEYGVPRPARCAACSAIYRREMAHLGQPTHPLPPLRPLPAAGLPAAELGHLARRHQEPMPQEQTPHPPVERFALREAHLAELCALGYHHQVLVVVAPTGSGKSTLLPYRLMQPPTQCPAEPFAALLPTEGLPPNFFTRHGPIIVTQPRIQATRQIPSFVAHDLHGASLGAGFDVGFQHRGQRASDHHNRLIYMTDGTLLNLIVRDELERVGTIIIDEAHERSLNIDLILSLLRPRLRRFPHLRLLVVSATIEPQGFIQFFGGPADLQLATLQRQANANAHIAAALAHALVGCYVLPAQRAFPLEVRFRQQPPLPEELLAGRMYEEVAYSIFDLLLAMQQRDPATPQGDILAFLPGRKPIERAIDLLRDLLNSEADYRLASRVEIFPLYATLPQARQEAALRPSKDKQRIRVVIATNVAETSLTVEGIVHVVDSGLINQASWDAASQTTAVVPTLHSQAGCRQRWGRAGRTQPGVAHCLYTEAQFANFAAQTPPEIVRVPLEALVLNAKAAGVDDLAAFAWLHAPPANELARATRALQLVGALDGEGDITPHGSELRTIADEPEIANLMLLADRFGCAVEMATMLPMRRLDGYATMLQWDREWDAATKRAVRRIHQGLIGPCRDDVEFALKLWMAWEGSGFGRTQERERAVWAEQFFVNHTIFAERLVGERDILLRNMAVRRRDAQQRPCNLELLDRLRIVIAYGLSHQIYQSETRGDERRYRPYLRDAALAPDQNSEIELSPRSICFGQAPKFFVCGKRQQARKRLTPLAAPLSFTAASFLSLVEAAWLPAVGGSHLGLARLIANTTRNANGLLQSSTHPAWLFIDQRFPVGARFTCSLASKGQLHIGDMQAAAPPLQLKASNEVIEESDEVELLANEEALGSSLGMRGGKVAFDPGVAISAAELFDGDEQEATPAPPATLLHDAPLPRGRLLHGQPPTTRQPFSVVVAGYDHNNPRQPLVLFTPSQKPAPFAQFQARYCEGETISVEVQSVERYINDGLFYLIVREPLSGLEITLDPYDYSLSGRNVAVELLASAPPRTQIQVVVEEIDSELQQVRVNRLEASQQATAALVANGERVVSAQIVDVRDNGIFVWIEPEATQAYLPVILFVHVDRLPPRPDEFNLGQHCRLRIQARRFQRPLRISLEREDLPGKERNTLVQRLGPNWDEQSQALIATQPLSYARRRGLLQLSRHAGYRRKLNTLFRRSNELEVRIIDVSGLELLRPYAEDERPVPVTIVGIHNDLVFLRTHDGYEAPISRHEISAVLPKLPITFGQKLKVRVQEFKPEEGRVQFTLRKTWKIDLEINPDLVARVIGKGGAVINAIRNQSGVQRIDLERDADGRLTGRITIVGASRAQLKRARTLINQHVESLAVTPAKRSPPLPTKQSTPPAKPRNAAAAKPESAQPNQTPQRELTLTPTQLAALTRRAGGFFSSLFGGGKSRLETIQAETGTQITPIGSSGRVRVSGPTMKHVNAAVTRIAEEVGK</sequence>
<dbReference type="GO" id="GO:0005524">
    <property type="term" value="F:ATP binding"/>
    <property type="evidence" value="ECO:0007669"/>
    <property type="project" value="UniProtKB-KW"/>
</dbReference>
<evidence type="ECO:0000256" key="2">
    <source>
        <dbReference type="ARBA" id="ARBA00022741"/>
    </source>
</evidence>
<evidence type="ECO:0000256" key="3">
    <source>
        <dbReference type="ARBA" id="ARBA00022801"/>
    </source>
</evidence>
<dbReference type="EMBL" id="RSAS01000794">
    <property type="protein sequence ID" value="RRR67337.1"/>
    <property type="molecule type" value="Genomic_DNA"/>
</dbReference>
<evidence type="ECO:0000259" key="10">
    <source>
        <dbReference type="PROSITE" id="PS51192"/>
    </source>
</evidence>
<dbReference type="GO" id="GO:0008380">
    <property type="term" value="P:RNA splicing"/>
    <property type="evidence" value="ECO:0007669"/>
    <property type="project" value="UniProtKB-KW"/>
</dbReference>
<comment type="caution">
    <text evidence="12">The sequence shown here is derived from an EMBL/GenBank/DDBJ whole genome shotgun (WGS) entry which is preliminary data.</text>
</comment>
<keyword evidence="2" id="KW-0547">Nucleotide-binding</keyword>